<comment type="similarity">
    <text evidence="5 15">Belongs to the class-IV pyridoxal-phosphate-dependent aminotransferase family.</text>
</comment>
<keyword evidence="6 17" id="KW-0032">Aminotransferase</keyword>
<organism evidence="19 20">
    <name type="scientific">Paenibacillus algicola</name>
    <dbReference type="NCBI Taxonomy" id="2565926"/>
    <lineage>
        <taxon>Bacteria</taxon>
        <taxon>Bacillati</taxon>
        <taxon>Bacillota</taxon>
        <taxon>Bacilli</taxon>
        <taxon>Bacillales</taxon>
        <taxon>Paenibacillaceae</taxon>
        <taxon>Paenibacillus</taxon>
    </lineage>
</organism>
<dbReference type="EC" id="2.6.1.42" evidence="17"/>
<dbReference type="UniPathway" id="UPA00049">
    <property type="reaction ID" value="UER00062"/>
</dbReference>
<comment type="cofactor">
    <cofactor evidence="1 16">
        <name>pyridoxal 5'-phosphate</name>
        <dbReference type="ChEBI" id="CHEBI:597326"/>
    </cofactor>
</comment>
<dbReference type="InterPro" id="IPR001544">
    <property type="entry name" value="Aminotrans_IV"/>
</dbReference>
<accession>A0A4P8XJY4</accession>
<evidence type="ECO:0000256" key="15">
    <source>
        <dbReference type="RuleBase" id="RU004106"/>
    </source>
</evidence>
<evidence type="ECO:0000313" key="20">
    <source>
        <dbReference type="Proteomes" id="UP000300879"/>
    </source>
</evidence>
<keyword evidence="9 16" id="KW-0663">Pyridoxal phosphate</keyword>
<evidence type="ECO:0000256" key="9">
    <source>
        <dbReference type="ARBA" id="ARBA00022898"/>
    </source>
</evidence>
<evidence type="ECO:0000256" key="2">
    <source>
        <dbReference type="ARBA" id="ARBA00004824"/>
    </source>
</evidence>
<keyword evidence="8 17" id="KW-0808">Transferase</keyword>
<dbReference type="GO" id="GO:0009097">
    <property type="term" value="P:isoleucine biosynthetic process"/>
    <property type="evidence" value="ECO:0007669"/>
    <property type="project" value="UniProtKB-UniPathway"/>
</dbReference>
<comment type="pathway">
    <text evidence="2 18">Amino-acid biosynthesis; L-isoleucine biosynthesis; L-isoleucine from 2-oxobutanoate: step 4/4.</text>
</comment>
<dbReference type="KEGG" id="palo:E6C60_2270"/>
<evidence type="ECO:0000256" key="1">
    <source>
        <dbReference type="ARBA" id="ARBA00001933"/>
    </source>
</evidence>
<dbReference type="InterPro" id="IPR043132">
    <property type="entry name" value="BCAT-like_C"/>
</dbReference>
<protein>
    <recommendedName>
        <fullName evidence="17">Branched-chain-amino-acid aminotransferase</fullName>
        <ecNumber evidence="17">2.6.1.42</ecNumber>
    </recommendedName>
</protein>
<comment type="catalytic activity">
    <reaction evidence="11 17">
        <text>L-valine + 2-oxoglutarate = 3-methyl-2-oxobutanoate + L-glutamate</text>
        <dbReference type="Rhea" id="RHEA:24813"/>
        <dbReference type="ChEBI" id="CHEBI:11851"/>
        <dbReference type="ChEBI" id="CHEBI:16810"/>
        <dbReference type="ChEBI" id="CHEBI:29985"/>
        <dbReference type="ChEBI" id="CHEBI:57762"/>
        <dbReference type="EC" id="2.6.1.42"/>
    </reaction>
</comment>
<feature type="modified residue" description="N6-(pyridoxal phosphate)lysine" evidence="14">
    <location>
        <position position="196"/>
    </location>
</feature>
<evidence type="ECO:0000256" key="14">
    <source>
        <dbReference type="PIRSR" id="PIRSR006468-1"/>
    </source>
</evidence>
<dbReference type="CDD" id="cd01557">
    <property type="entry name" value="BCAT_beta_family"/>
    <property type="match status" value="1"/>
</dbReference>
<dbReference type="NCBIfam" id="TIGR01123">
    <property type="entry name" value="ilvE_II"/>
    <property type="match status" value="1"/>
</dbReference>
<gene>
    <name evidence="19" type="ORF">E6C60_2270</name>
</gene>
<proteinExistence type="inferred from homology"/>
<evidence type="ECO:0000256" key="17">
    <source>
        <dbReference type="RuleBase" id="RU004517"/>
    </source>
</evidence>
<dbReference type="GO" id="GO:0052654">
    <property type="term" value="F:L-leucine-2-oxoglutarate transaminase activity"/>
    <property type="evidence" value="ECO:0007669"/>
    <property type="project" value="RHEA"/>
</dbReference>
<reference evidence="19 20" key="1">
    <citation type="submission" date="2019-05" db="EMBL/GenBank/DDBJ databases">
        <authorList>
            <person name="Chen C."/>
        </authorList>
    </citation>
    <scope>NUCLEOTIDE SEQUENCE [LARGE SCALE GENOMIC DNA]</scope>
    <source>
        <strain evidence="19 20">HB172198</strain>
    </source>
</reference>
<dbReference type="InterPro" id="IPR036038">
    <property type="entry name" value="Aminotransferase-like"/>
</dbReference>
<evidence type="ECO:0000256" key="11">
    <source>
        <dbReference type="ARBA" id="ARBA00048212"/>
    </source>
</evidence>
<name>A0A4P8XJY4_9BACL</name>
<dbReference type="GO" id="GO:0009098">
    <property type="term" value="P:L-leucine biosynthetic process"/>
    <property type="evidence" value="ECO:0007669"/>
    <property type="project" value="UniProtKB-UniPathway"/>
</dbReference>
<comment type="catalytic activity">
    <reaction evidence="13 17">
        <text>L-leucine + 2-oxoglutarate = 4-methyl-2-oxopentanoate + L-glutamate</text>
        <dbReference type="Rhea" id="RHEA:18321"/>
        <dbReference type="ChEBI" id="CHEBI:16810"/>
        <dbReference type="ChEBI" id="CHEBI:17865"/>
        <dbReference type="ChEBI" id="CHEBI:29985"/>
        <dbReference type="ChEBI" id="CHEBI:57427"/>
        <dbReference type="EC" id="2.6.1.42"/>
    </reaction>
</comment>
<evidence type="ECO:0000313" key="19">
    <source>
        <dbReference type="EMBL" id="QCT02982.1"/>
    </source>
</evidence>
<dbReference type="EMBL" id="CP040396">
    <property type="protein sequence ID" value="QCT02982.1"/>
    <property type="molecule type" value="Genomic_DNA"/>
</dbReference>
<dbReference type="InterPro" id="IPR018300">
    <property type="entry name" value="Aminotrans_IV_CS"/>
</dbReference>
<dbReference type="PROSITE" id="PS00770">
    <property type="entry name" value="AA_TRANSFER_CLASS_4"/>
    <property type="match status" value="1"/>
</dbReference>
<dbReference type="UniPathway" id="UPA00047">
    <property type="reaction ID" value="UER00058"/>
</dbReference>
<dbReference type="Gene3D" id="3.20.10.10">
    <property type="entry name" value="D-amino Acid Aminotransferase, subunit A, domain 2"/>
    <property type="match status" value="1"/>
</dbReference>
<evidence type="ECO:0000256" key="6">
    <source>
        <dbReference type="ARBA" id="ARBA00022576"/>
    </source>
</evidence>
<dbReference type="Pfam" id="PF01063">
    <property type="entry name" value="Aminotran_4"/>
    <property type="match status" value="1"/>
</dbReference>
<dbReference type="InterPro" id="IPR043131">
    <property type="entry name" value="BCAT-like_N"/>
</dbReference>
<evidence type="ECO:0000256" key="16">
    <source>
        <dbReference type="RuleBase" id="RU004516"/>
    </source>
</evidence>
<comment type="catalytic activity">
    <reaction evidence="12 17">
        <text>L-isoleucine + 2-oxoglutarate = (S)-3-methyl-2-oxopentanoate + L-glutamate</text>
        <dbReference type="Rhea" id="RHEA:24801"/>
        <dbReference type="ChEBI" id="CHEBI:16810"/>
        <dbReference type="ChEBI" id="CHEBI:29985"/>
        <dbReference type="ChEBI" id="CHEBI:35146"/>
        <dbReference type="ChEBI" id="CHEBI:58045"/>
        <dbReference type="EC" id="2.6.1.42"/>
    </reaction>
</comment>
<evidence type="ECO:0000256" key="3">
    <source>
        <dbReference type="ARBA" id="ARBA00004931"/>
    </source>
</evidence>
<dbReference type="Proteomes" id="UP000300879">
    <property type="component" value="Chromosome"/>
</dbReference>
<evidence type="ECO:0000256" key="8">
    <source>
        <dbReference type="ARBA" id="ARBA00022679"/>
    </source>
</evidence>
<evidence type="ECO:0000256" key="13">
    <source>
        <dbReference type="ARBA" id="ARBA00049229"/>
    </source>
</evidence>
<dbReference type="PANTHER" id="PTHR11825:SF44">
    <property type="entry name" value="BRANCHED-CHAIN-AMINO-ACID AMINOTRANSFERASE"/>
    <property type="match status" value="1"/>
</dbReference>
<dbReference type="GO" id="GO:0009099">
    <property type="term" value="P:L-valine biosynthetic process"/>
    <property type="evidence" value="ECO:0007669"/>
    <property type="project" value="UniProtKB-UniPathway"/>
</dbReference>
<evidence type="ECO:0000256" key="5">
    <source>
        <dbReference type="ARBA" id="ARBA00009320"/>
    </source>
</evidence>
<evidence type="ECO:0000256" key="4">
    <source>
        <dbReference type="ARBA" id="ARBA00005072"/>
    </source>
</evidence>
<evidence type="ECO:0000256" key="10">
    <source>
        <dbReference type="ARBA" id="ARBA00023304"/>
    </source>
</evidence>
<evidence type="ECO:0000256" key="12">
    <source>
        <dbReference type="ARBA" id="ARBA00048798"/>
    </source>
</evidence>
<dbReference type="AlphaFoldDB" id="A0A4P8XJY4"/>
<dbReference type="InterPro" id="IPR033939">
    <property type="entry name" value="BCAT_family"/>
</dbReference>
<evidence type="ECO:0000256" key="18">
    <source>
        <dbReference type="RuleBase" id="RU004519"/>
    </source>
</evidence>
<dbReference type="RefSeq" id="WP_138225926.1">
    <property type="nucleotide sequence ID" value="NZ_CP040396.1"/>
</dbReference>
<keyword evidence="7 17" id="KW-0028">Amino-acid biosynthesis</keyword>
<sequence length="357" mass="39318">MGTSISIELSTHKKTKPLANERGFGTYFSDHMFIMDYAEGQGWYNPRVVPYQPISLDPAAKVFHYGQTIFEGLKAYKTGDGRVLLFRPRKNMERLNRSNDRLGVPHIDEDLALEALNALIKVDQDWIPEESGHSLYIRPYVIATQPALGVDASAEYKFMIIMSPVGNYYPEGVNPVKIYVENEYVRAVRGGVGEAKTAGNYAASLKAQEIAKQKGYSQVLWLDGVHRKYVEEVGSMNVFFKINGVVYTPALNGSILNGITRSSIIQLLRDWGLTVEETAISIEELFAAAQSGALEEAFGTGTAAVISPIGELNWKDEKAVIGGGVTGEISGKLYVTLTGIQRGLVPDPFGWMVEVEL</sequence>
<evidence type="ECO:0000256" key="7">
    <source>
        <dbReference type="ARBA" id="ARBA00022605"/>
    </source>
</evidence>
<keyword evidence="20" id="KW-1185">Reference proteome</keyword>
<comment type="pathway">
    <text evidence="3 18">Amino-acid biosynthesis; L-valine biosynthesis; L-valine from pyruvate: step 4/4.</text>
</comment>
<dbReference type="PIRSF" id="PIRSF006468">
    <property type="entry name" value="BCAT1"/>
    <property type="match status" value="1"/>
</dbReference>
<dbReference type="PANTHER" id="PTHR11825">
    <property type="entry name" value="SUBGROUP IIII AMINOTRANSFERASE"/>
    <property type="match status" value="1"/>
</dbReference>
<dbReference type="UniPathway" id="UPA00048">
    <property type="reaction ID" value="UER00073"/>
</dbReference>
<dbReference type="Gene3D" id="3.30.470.10">
    <property type="match status" value="1"/>
</dbReference>
<dbReference type="InterPro" id="IPR005786">
    <property type="entry name" value="B_amino_transII"/>
</dbReference>
<dbReference type="GO" id="GO:0052656">
    <property type="term" value="F:L-isoleucine-2-oxoglutarate transaminase activity"/>
    <property type="evidence" value="ECO:0007669"/>
    <property type="project" value="RHEA"/>
</dbReference>
<comment type="pathway">
    <text evidence="4 18">Amino-acid biosynthesis; L-leucine biosynthesis; L-leucine from 3-methyl-2-oxobutanoate: step 4/4.</text>
</comment>
<dbReference type="OrthoDB" id="9804984at2"/>
<keyword evidence="10 17" id="KW-0100">Branched-chain amino acid biosynthesis</keyword>
<dbReference type="GO" id="GO:0052655">
    <property type="term" value="F:L-valine-2-oxoglutarate transaminase activity"/>
    <property type="evidence" value="ECO:0007669"/>
    <property type="project" value="RHEA"/>
</dbReference>
<dbReference type="SUPFAM" id="SSF56752">
    <property type="entry name" value="D-aminoacid aminotransferase-like PLP-dependent enzymes"/>
    <property type="match status" value="1"/>
</dbReference>
<dbReference type="NCBIfam" id="NF009897">
    <property type="entry name" value="PRK13357.1"/>
    <property type="match status" value="1"/>
</dbReference>